<organism evidence="1 2">
    <name type="scientific">Pseudomonas fluorescens</name>
    <dbReference type="NCBI Taxonomy" id="294"/>
    <lineage>
        <taxon>Bacteria</taxon>
        <taxon>Pseudomonadati</taxon>
        <taxon>Pseudomonadota</taxon>
        <taxon>Gammaproteobacteria</taxon>
        <taxon>Pseudomonadales</taxon>
        <taxon>Pseudomonadaceae</taxon>
        <taxon>Pseudomonas</taxon>
    </lineage>
</organism>
<accession>A0A423LMZ5</accession>
<gene>
    <name evidence="1" type="ORF">BK671_09460</name>
</gene>
<protein>
    <submittedName>
        <fullName evidence="1">Uncharacterized protein</fullName>
    </submittedName>
</protein>
<reference evidence="1 2" key="1">
    <citation type="submission" date="2016-10" db="EMBL/GenBank/DDBJ databases">
        <title>Comparative genome analysis of multiple Pseudomonas spp. focuses on biocontrol and plant growth promoting traits.</title>
        <authorList>
            <person name="Tao X.-Y."/>
            <person name="Taylor C.G."/>
        </authorList>
    </citation>
    <scope>NUCLEOTIDE SEQUENCE [LARGE SCALE GENOMIC DNA]</scope>
    <source>
        <strain evidence="1 2">24D3</strain>
    </source>
</reference>
<dbReference type="EMBL" id="MOBU01000006">
    <property type="protein sequence ID" value="RON69633.1"/>
    <property type="molecule type" value="Genomic_DNA"/>
</dbReference>
<evidence type="ECO:0000313" key="2">
    <source>
        <dbReference type="Proteomes" id="UP000285757"/>
    </source>
</evidence>
<evidence type="ECO:0000313" key="1">
    <source>
        <dbReference type="EMBL" id="RON69633.1"/>
    </source>
</evidence>
<comment type="caution">
    <text evidence="1">The sequence shown here is derived from an EMBL/GenBank/DDBJ whole genome shotgun (WGS) entry which is preliminary data.</text>
</comment>
<name>A0A423LMZ5_PSEFL</name>
<dbReference type="RefSeq" id="WP_123531931.1">
    <property type="nucleotide sequence ID" value="NZ_MOBU01000006.1"/>
</dbReference>
<proteinExistence type="predicted"/>
<dbReference type="AlphaFoldDB" id="A0A423LMZ5"/>
<dbReference type="Proteomes" id="UP000285757">
    <property type="component" value="Unassembled WGS sequence"/>
</dbReference>
<sequence length="1099" mass="123022">MKDSEAFIDVDYRTFRQRILLDCPSCRDASPSWPKYDADESPHRYQRLRKSVREFREQVRRSVRQLMQDSPGHEPLIRRALGIPAEIPLIVERWSCIRHIGQGFVPLFLTWPAVQSLANQVRTYEGREYLFDTRLKRMLSADLGLFNSGIDLALRRLPAPSFEQLRALRSLDPEWMQVCFRVGVRSVAEMEPYSRNGNYSLAGELALMLVEEGVIARKEEFAWIKASYEWRSLQDHSREHLLAKSRRLVRVLRTHGIERQRIATIFEYCITSFDGKRCEANLAVVQRAGIEDLTALYDGFGEALWRSLPASWAFVTDTIGASSVAQMQSFKRLIDSRRQLSVECVTFLKSLGAGINELAECQSLILHVSNKDQAAPAIVGLNLLAGAPHLLSIQQLTQCLAYLSYPEQLPEYLQVLARFGYGSAASVLAFQKCYANSSAWSLERWMKVLGTRRDGELADVVDWVLQANKGANAEVYDYLEGAVPLPDFKHLQQVLPICVLGRQLLQFLVERKGMSSVHAIRYWYFKVVKGIQGFRWWGEADDVYLLLLEDAYGRNNFSPVGANQSCVRAVVEARCLDVMGSRLSCADDAARVAYDQAKAALFAKELGLLMPVLPKILDKTAGVVLKSVLRAAWEPAHVLDEKLAAINPLIDDLVAGRGPSGAQLSELEADAVSMLYRTAVDVVQQTWPEVVGQEHDLGGLKLQDHYAMSWDNAFRSLRVGFKLERQSLNGLAYAAAYSANFQSHNYENIATACKPLFPKRLNQAARDPWSLAAHLGVLLAAAREDSAVAHWISDDLDVVAQMAGEGRQAFERFEQLNKLFGSTLPDALDKHAERFLARFSEADALAFANRLVPSAEGLSGSGPEQLRAAFRLVRERVLHTCLRWVAREQAKFAKEKTENLSTALTATLSKHPAAFFAKHAAALCTGSNTLMWKEARHAHLVVFDPAHRRLAGMALVFIELIPALHRDKKCLIIRAINPMDDMLAAHTASSIVDAFFNVAIQIAEENSLAAVAFPGYGGADLLSNQDAIQKDIVKRYTQKTVNWTGRAAGTDIIESPEQWRRHPRHVGTTFFAYEQGKEKVSEVYAIWPGDALRTQQPVG</sequence>